<dbReference type="SMART" id="SM00014">
    <property type="entry name" value="acidPPc"/>
    <property type="match status" value="1"/>
</dbReference>
<sequence length="281" mass="30826">MFSVTRRRAHYEGRSYSVEARSALPFKAGCTVLNMTVPHWAVFCITGRMQRSKTPFFQDHLCMKFLGRSEASIDEIDVFGGRLDLRHLLVWCLLWIVVSAVIYACVVTVDHPLALLIRDRTDPAAAAILLVRLPEAIAGIAIAGAAALGVWRTLTGQLPGVRREAFLACLGICVALAIKSELKLVFGRVPPEAWFWHQSGPLRNFHLFYAGSFPSGHMTVLAVLIPFIWAYALPFRGLWLLLCAAVGCALMIMEAHFLGDLVAGALLGVTVGAACRHISRT</sequence>
<comment type="caution">
    <text evidence="3">The sequence shown here is derived from an EMBL/GenBank/DDBJ whole genome shotgun (WGS) entry which is preliminary data.</text>
</comment>
<dbReference type="OrthoDB" id="7285380at2"/>
<dbReference type="CDD" id="cd01610">
    <property type="entry name" value="PAP2_like"/>
    <property type="match status" value="1"/>
</dbReference>
<keyword evidence="1" id="KW-0472">Membrane</keyword>
<dbReference type="Gene3D" id="1.20.144.10">
    <property type="entry name" value="Phosphatidic acid phosphatase type 2/haloperoxidase"/>
    <property type="match status" value="1"/>
</dbReference>
<evidence type="ECO:0000256" key="1">
    <source>
        <dbReference type="SAM" id="Phobius"/>
    </source>
</evidence>
<keyword evidence="1" id="KW-0812">Transmembrane</keyword>
<dbReference type="Pfam" id="PF01569">
    <property type="entry name" value="PAP2"/>
    <property type="match status" value="1"/>
</dbReference>
<evidence type="ECO:0000313" key="4">
    <source>
        <dbReference type="Proteomes" id="UP000295096"/>
    </source>
</evidence>
<gene>
    <name evidence="3" type="ORF">E2C06_25875</name>
</gene>
<accession>A0A4R5QAK5</accession>
<dbReference type="InterPro" id="IPR036938">
    <property type="entry name" value="PAP2/HPO_sf"/>
</dbReference>
<proteinExistence type="predicted"/>
<keyword evidence="1" id="KW-1133">Transmembrane helix</keyword>
<feature type="transmembrane region" description="Helical" evidence="1">
    <location>
        <begin position="166"/>
        <end position="186"/>
    </location>
</feature>
<feature type="transmembrane region" description="Helical" evidence="1">
    <location>
        <begin position="238"/>
        <end position="255"/>
    </location>
</feature>
<dbReference type="SUPFAM" id="SSF48317">
    <property type="entry name" value="Acid phosphatase/Vanadium-dependent haloperoxidase"/>
    <property type="match status" value="1"/>
</dbReference>
<reference evidence="3 4" key="1">
    <citation type="journal article" date="2016" name="J. Microbiol.">
        <title>Dankookia rubra gen. nov., sp. nov., an alphaproteobacterium isolated from sediment of a shallow stream.</title>
        <authorList>
            <person name="Kim W.H."/>
            <person name="Kim D.H."/>
            <person name="Kang K."/>
            <person name="Ahn T.Y."/>
        </authorList>
    </citation>
    <scope>NUCLEOTIDE SEQUENCE [LARGE SCALE GENOMIC DNA]</scope>
    <source>
        <strain evidence="3 4">JCM30602</strain>
    </source>
</reference>
<evidence type="ECO:0000313" key="3">
    <source>
        <dbReference type="EMBL" id="TDH59713.1"/>
    </source>
</evidence>
<name>A0A4R5QAK5_9PROT</name>
<protein>
    <submittedName>
        <fullName evidence="3">Phosphatase PAP2 family protein</fullName>
    </submittedName>
</protein>
<feature type="transmembrane region" description="Helical" evidence="1">
    <location>
        <begin position="261"/>
        <end position="279"/>
    </location>
</feature>
<feature type="transmembrane region" description="Helical" evidence="1">
    <location>
        <begin position="129"/>
        <end position="154"/>
    </location>
</feature>
<feature type="transmembrane region" description="Helical" evidence="1">
    <location>
        <begin position="206"/>
        <end position="231"/>
    </location>
</feature>
<dbReference type="EMBL" id="SMSJ01000056">
    <property type="protein sequence ID" value="TDH59713.1"/>
    <property type="molecule type" value="Genomic_DNA"/>
</dbReference>
<evidence type="ECO:0000259" key="2">
    <source>
        <dbReference type="SMART" id="SM00014"/>
    </source>
</evidence>
<dbReference type="Proteomes" id="UP000295096">
    <property type="component" value="Unassembled WGS sequence"/>
</dbReference>
<feature type="domain" description="Phosphatidic acid phosphatase type 2/haloperoxidase" evidence="2">
    <location>
        <begin position="165"/>
        <end position="276"/>
    </location>
</feature>
<dbReference type="InterPro" id="IPR000326">
    <property type="entry name" value="PAP2/HPO"/>
</dbReference>
<dbReference type="AlphaFoldDB" id="A0A4R5QAK5"/>
<feature type="transmembrane region" description="Helical" evidence="1">
    <location>
        <begin position="88"/>
        <end position="109"/>
    </location>
</feature>
<organism evidence="3 4">
    <name type="scientific">Dankookia rubra</name>
    <dbReference type="NCBI Taxonomy" id="1442381"/>
    <lineage>
        <taxon>Bacteria</taxon>
        <taxon>Pseudomonadati</taxon>
        <taxon>Pseudomonadota</taxon>
        <taxon>Alphaproteobacteria</taxon>
        <taxon>Acetobacterales</taxon>
        <taxon>Roseomonadaceae</taxon>
        <taxon>Dankookia</taxon>
    </lineage>
</organism>
<keyword evidence="4" id="KW-1185">Reference proteome</keyword>